<dbReference type="PROSITE" id="PS00236">
    <property type="entry name" value="NEUROTR_ION_CHANNEL"/>
    <property type="match status" value="1"/>
</dbReference>
<accession>A0A2B4S6Y8</accession>
<evidence type="ECO:0000256" key="4">
    <source>
        <dbReference type="ARBA" id="ARBA00022692"/>
    </source>
</evidence>
<dbReference type="PRINTS" id="PR00253">
    <property type="entry name" value="GABAARECEPTR"/>
</dbReference>
<dbReference type="PANTHER" id="PTHR18945">
    <property type="entry name" value="NEUROTRANSMITTER GATED ION CHANNEL"/>
    <property type="match status" value="1"/>
</dbReference>
<keyword evidence="7" id="KW-0770">Synapse</keyword>
<keyword evidence="10" id="KW-1015">Disulfide bond</keyword>
<evidence type="ECO:0000256" key="10">
    <source>
        <dbReference type="ARBA" id="ARBA00023157"/>
    </source>
</evidence>
<evidence type="ECO:0000256" key="6">
    <source>
        <dbReference type="ARBA" id="ARBA00022989"/>
    </source>
</evidence>
<organism evidence="23 24">
    <name type="scientific">Stylophora pistillata</name>
    <name type="common">Smooth cauliflower coral</name>
    <dbReference type="NCBI Taxonomy" id="50429"/>
    <lineage>
        <taxon>Eukaryota</taxon>
        <taxon>Metazoa</taxon>
        <taxon>Cnidaria</taxon>
        <taxon>Anthozoa</taxon>
        <taxon>Hexacorallia</taxon>
        <taxon>Scleractinia</taxon>
        <taxon>Astrocoeniina</taxon>
        <taxon>Pocilloporidae</taxon>
        <taxon>Stylophora</taxon>
    </lineage>
</organism>
<keyword evidence="12" id="KW-0869">Chloride channel</keyword>
<dbReference type="InterPro" id="IPR006029">
    <property type="entry name" value="Neurotrans-gated_channel_TM"/>
</dbReference>
<keyword evidence="2 20" id="KW-0813">Transport</keyword>
<reference evidence="24" key="1">
    <citation type="journal article" date="2017" name="bioRxiv">
        <title>Comparative analysis of the genomes of Stylophora pistillata and Acropora digitifera provides evidence for extensive differences between species of corals.</title>
        <authorList>
            <person name="Voolstra C.R."/>
            <person name="Li Y."/>
            <person name="Liew Y.J."/>
            <person name="Baumgarten S."/>
            <person name="Zoccola D."/>
            <person name="Flot J.-F."/>
            <person name="Tambutte S."/>
            <person name="Allemand D."/>
            <person name="Aranda M."/>
        </authorList>
    </citation>
    <scope>NUCLEOTIDE SEQUENCE [LARGE SCALE GENOMIC DNA]</scope>
</reference>
<dbReference type="GO" id="GO:0045211">
    <property type="term" value="C:postsynaptic membrane"/>
    <property type="evidence" value="ECO:0007669"/>
    <property type="project" value="UniProtKB-SubCell"/>
</dbReference>
<protein>
    <recommendedName>
        <fullName evidence="19">Gamma-aminobutyric acid receptor subunit beta</fullName>
    </recommendedName>
</protein>
<dbReference type="CDD" id="cd19049">
    <property type="entry name" value="LGIC_TM_anion"/>
    <property type="match status" value="1"/>
</dbReference>
<evidence type="ECO:0000256" key="20">
    <source>
        <dbReference type="RuleBase" id="RU000687"/>
    </source>
</evidence>
<dbReference type="InterPro" id="IPR018000">
    <property type="entry name" value="Neurotransmitter_ion_chnl_CS"/>
</dbReference>
<evidence type="ECO:0000256" key="19">
    <source>
        <dbReference type="ARBA" id="ARBA00071250"/>
    </source>
</evidence>
<dbReference type="SUPFAM" id="SSF63712">
    <property type="entry name" value="Nicotinic receptor ligand binding domain-like"/>
    <property type="match status" value="1"/>
</dbReference>
<evidence type="ECO:0000256" key="13">
    <source>
        <dbReference type="ARBA" id="ARBA00023180"/>
    </source>
</evidence>
<dbReference type="Pfam" id="PF02932">
    <property type="entry name" value="Neur_chan_memb"/>
    <property type="match status" value="1"/>
</dbReference>
<dbReference type="GO" id="GO:0005254">
    <property type="term" value="F:chloride channel activity"/>
    <property type="evidence" value="ECO:0007669"/>
    <property type="project" value="UniProtKB-KW"/>
</dbReference>
<keyword evidence="6 20" id="KW-1133">Transmembrane helix</keyword>
<dbReference type="GO" id="GO:0005230">
    <property type="term" value="F:extracellular ligand-gated monoatomic ion channel activity"/>
    <property type="evidence" value="ECO:0007669"/>
    <property type="project" value="InterPro"/>
</dbReference>
<dbReference type="Gene3D" id="2.70.170.10">
    <property type="entry name" value="Neurotransmitter-gated ion-channel ligand-binding domain"/>
    <property type="match status" value="1"/>
</dbReference>
<dbReference type="InterPro" id="IPR006202">
    <property type="entry name" value="Neur_chan_lig-bd"/>
</dbReference>
<name>A0A2B4S6Y8_STYPI</name>
<evidence type="ECO:0000256" key="16">
    <source>
        <dbReference type="ARBA" id="ARBA00023286"/>
    </source>
</evidence>
<dbReference type="OrthoDB" id="8890589at2759"/>
<evidence type="ECO:0000256" key="3">
    <source>
        <dbReference type="ARBA" id="ARBA00022475"/>
    </source>
</evidence>
<comment type="caution">
    <text evidence="23">The sequence shown here is derived from an EMBL/GenBank/DDBJ whole genome shotgun (WGS) entry which is preliminary data.</text>
</comment>
<dbReference type="GO" id="GO:0034707">
    <property type="term" value="C:chloride channel complex"/>
    <property type="evidence" value="ECO:0007669"/>
    <property type="project" value="UniProtKB-KW"/>
</dbReference>
<dbReference type="AlphaFoldDB" id="A0A2B4S6Y8"/>
<comment type="subcellular location">
    <subcellularLocation>
        <location evidence="18">Postsynaptic cell membrane</location>
        <topology evidence="18">Multi-pass membrane protein</topology>
    </subcellularLocation>
</comment>
<dbReference type="PRINTS" id="PR00252">
    <property type="entry name" value="NRIONCHANNEL"/>
</dbReference>
<evidence type="ECO:0000256" key="17">
    <source>
        <dbReference type="ARBA" id="ARBA00023303"/>
    </source>
</evidence>
<evidence type="ECO:0000259" key="22">
    <source>
        <dbReference type="Pfam" id="PF02932"/>
    </source>
</evidence>
<dbReference type="Proteomes" id="UP000225706">
    <property type="component" value="Unassembled WGS sequence"/>
</dbReference>
<keyword evidence="15" id="KW-0628">Postsynaptic cell membrane</keyword>
<dbReference type="FunFam" id="2.70.170.10:FF:000021">
    <property type="entry name" value="Gamma-aminobutyric acid receptor isoform 3b"/>
    <property type="match status" value="1"/>
</dbReference>
<evidence type="ECO:0000256" key="8">
    <source>
        <dbReference type="ARBA" id="ARBA00023065"/>
    </source>
</evidence>
<dbReference type="EMBL" id="LSMT01000179">
    <property type="protein sequence ID" value="PFX24347.1"/>
    <property type="molecule type" value="Genomic_DNA"/>
</dbReference>
<keyword evidence="8 20" id="KW-0406">Ion transport</keyword>
<dbReference type="InterPro" id="IPR006028">
    <property type="entry name" value="GABAA/Glycine_rcpt"/>
</dbReference>
<evidence type="ECO:0000259" key="21">
    <source>
        <dbReference type="Pfam" id="PF02931"/>
    </source>
</evidence>
<evidence type="ECO:0000256" key="7">
    <source>
        <dbReference type="ARBA" id="ARBA00023018"/>
    </source>
</evidence>
<evidence type="ECO:0000256" key="2">
    <source>
        <dbReference type="ARBA" id="ARBA00022448"/>
    </source>
</evidence>
<keyword evidence="11 23" id="KW-0675">Receptor</keyword>
<dbReference type="GO" id="GO:0004888">
    <property type="term" value="F:transmembrane signaling receptor activity"/>
    <property type="evidence" value="ECO:0007669"/>
    <property type="project" value="InterPro"/>
</dbReference>
<keyword evidence="24" id="KW-1185">Reference proteome</keyword>
<keyword evidence="4 20" id="KW-0812">Transmembrane</keyword>
<sequence>MLVQTNAIPTHPSHITIYDFIIRSVPGAGFKRLPRSLNSTLAGSNKKRATRFPDDSYAKVSHLIGKRLKHYDKNVRPNDTGPPVEVLIEFKLMAFGKIREEDMDYTIDIFFRQWWKDPRLAHGQDKVFNAALDPRKLGKGIWTPDTYFQNVKNSNYHSVSRDNMRLRISKDGSIYYSARITLTALCDMDLRLFPLDTQNCDLVIESCKYIYFKTVDDVIYNWKNRGSKAIEVFAAELAQFDMLKIVTSKKANTNSKGSFDSLKATFTLKRRTTYFIFQHFIPSAFLVFLSWLSFWIDRHAVPARVSLVITCILSTMFLFGSVNNSLPRISYLKAVDYYLISSLTFIVSCMVEYVCVLNFTDRAASVLARSQSLAPPPTPNPTNSIAEMMDQQSFNYNKERPVNGVAGGLSLRKGVFLHENLSASRRKTPCASNAFLDGLPTKQLPPHYIDQYARKIFPLLYGLFNIVYWSYYLPRR</sequence>
<feature type="domain" description="Neurotransmitter-gated ion-channel transmembrane" evidence="22">
    <location>
        <begin position="281"/>
        <end position="365"/>
    </location>
</feature>
<gene>
    <name evidence="23" type="primary">GABRR1</name>
    <name evidence="23" type="ORF">AWC38_SpisGene11053</name>
</gene>
<keyword evidence="3" id="KW-1003">Cell membrane</keyword>
<comment type="similarity">
    <text evidence="1">Belongs to the ligand-gated ion channel (TC 1.A.9) family. Gamma-aminobutyric acid receptor (TC 1.A.9.5) subfamily.</text>
</comment>
<feature type="domain" description="Neurotransmitter-gated ion-channel ligand-binding" evidence="21">
    <location>
        <begin position="62"/>
        <end position="272"/>
    </location>
</feature>
<keyword evidence="9 20" id="KW-0472">Membrane</keyword>
<keyword evidence="5" id="KW-0732">Signal</keyword>
<keyword evidence="17 20" id="KW-0407">Ion channel</keyword>
<feature type="transmembrane region" description="Helical" evidence="20">
    <location>
        <begin position="337"/>
        <end position="359"/>
    </location>
</feature>
<evidence type="ECO:0000256" key="5">
    <source>
        <dbReference type="ARBA" id="ARBA00022729"/>
    </source>
</evidence>
<dbReference type="NCBIfam" id="TIGR00860">
    <property type="entry name" value="LIC"/>
    <property type="match status" value="1"/>
</dbReference>
<evidence type="ECO:0000256" key="15">
    <source>
        <dbReference type="ARBA" id="ARBA00023257"/>
    </source>
</evidence>
<evidence type="ECO:0000256" key="9">
    <source>
        <dbReference type="ARBA" id="ARBA00023136"/>
    </source>
</evidence>
<evidence type="ECO:0000313" key="23">
    <source>
        <dbReference type="EMBL" id="PFX24347.1"/>
    </source>
</evidence>
<dbReference type="InterPro" id="IPR038050">
    <property type="entry name" value="Neuro_actylchol_rec"/>
</dbReference>
<evidence type="ECO:0000256" key="1">
    <source>
        <dbReference type="ARBA" id="ARBA00010180"/>
    </source>
</evidence>
<feature type="transmembrane region" description="Helical" evidence="20">
    <location>
        <begin position="456"/>
        <end position="473"/>
    </location>
</feature>
<evidence type="ECO:0000256" key="12">
    <source>
        <dbReference type="ARBA" id="ARBA00023173"/>
    </source>
</evidence>
<proteinExistence type="inferred from homology"/>
<dbReference type="Gene3D" id="1.20.58.390">
    <property type="entry name" value="Neurotransmitter-gated ion-channel transmembrane domain"/>
    <property type="match status" value="1"/>
</dbReference>
<evidence type="ECO:0000256" key="11">
    <source>
        <dbReference type="ARBA" id="ARBA00023170"/>
    </source>
</evidence>
<keyword evidence="13" id="KW-0325">Glycoprotein</keyword>
<feature type="transmembrane region" description="Helical" evidence="20">
    <location>
        <begin position="303"/>
        <end position="322"/>
    </location>
</feature>
<evidence type="ECO:0000313" key="24">
    <source>
        <dbReference type="Proteomes" id="UP000225706"/>
    </source>
</evidence>
<dbReference type="Pfam" id="PF02931">
    <property type="entry name" value="Neur_chan_LBD"/>
    <property type="match status" value="1"/>
</dbReference>
<dbReference type="SUPFAM" id="SSF90112">
    <property type="entry name" value="Neurotransmitter-gated ion-channel transmembrane pore"/>
    <property type="match status" value="1"/>
</dbReference>
<dbReference type="InterPro" id="IPR036734">
    <property type="entry name" value="Neur_chan_lig-bd_sf"/>
</dbReference>
<evidence type="ECO:0000256" key="14">
    <source>
        <dbReference type="ARBA" id="ARBA00023214"/>
    </source>
</evidence>
<dbReference type="STRING" id="50429.A0A2B4S6Y8"/>
<evidence type="ECO:0000256" key="18">
    <source>
        <dbReference type="ARBA" id="ARBA00034104"/>
    </source>
</evidence>
<feature type="transmembrane region" description="Helical" evidence="20">
    <location>
        <begin position="275"/>
        <end position="296"/>
    </location>
</feature>
<dbReference type="InterPro" id="IPR036719">
    <property type="entry name" value="Neuro-gated_channel_TM_sf"/>
</dbReference>
<keyword evidence="16" id="KW-1071">Ligand-gated ion channel</keyword>
<dbReference type="InterPro" id="IPR006201">
    <property type="entry name" value="Neur_channel"/>
</dbReference>
<dbReference type="CDD" id="cd18990">
    <property type="entry name" value="LGIC_ECD_GABAAR"/>
    <property type="match status" value="1"/>
</dbReference>
<keyword evidence="14" id="KW-0868">Chloride</keyword>